<dbReference type="EMBL" id="KC513611">
    <property type="protein sequence ID" value="AGE95926.1"/>
    <property type="molecule type" value="Genomic_DNA"/>
</dbReference>
<keyword evidence="3" id="KW-0862">Zinc</keyword>
<dbReference type="InterPro" id="IPR028889">
    <property type="entry name" value="USP"/>
</dbReference>
<dbReference type="AlphaFoldDB" id="M1KKY3"/>
<dbReference type="GO" id="GO:0005634">
    <property type="term" value="C:nucleus"/>
    <property type="evidence" value="ECO:0007669"/>
    <property type="project" value="TreeGrafter"/>
</dbReference>
<dbReference type="PROSITE" id="PS50235">
    <property type="entry name" value="USP_3"/>
    <property type="match status" value="1"/>
</dbReference>
<feature type="domain" description="UBP-type" evidence="6">
    <location>
        <begin position="96"/>
        <end position="211"/>
    </location>
</feature>
<feature type="domain" description="USP" evidence="5">
    <location>
        <begin position="251"/>
        <end position="578"/>
    </location>
</feature>
<dbReference type="InterPro" id="IPR050164">
    <property type="entry name" value="Peptidase_C19"/>
</dbReference>
<dbReference type="VEuPathDB" id="MicrosporidiaDB:ECU03_0660"/>
<dbReference type="Gene3D" id="3.30.40.10">
    <property type="entry name" value="Zinc/RING finger domain, C3HC4 (zinc finger)"/>
    <property type="match status" value="1"/>
</dbReference>
<organism evidence="7">
    <name type="scientific">Encephalitozoon cuniculi</name>
    <name type="common">Microsporidian parasite</name>
    <dbReference type="NCBI Taxonomy" id="6035"/>
    <lineage>
        <taxon>Eukaryota</taxon>
        <taxon>Fungi</taxon>
        <taxon>Fungi incertae sedis</taxon>
        <taxon>Microsporidia</taxon>
        <taxon>Unikaryonidae</taxon>
        <taxon>Encephalitozoon</taxon>
    </lineage>
</organism>
<reference evidence="7" key="1">
    <citation type="journal article" date="2013" name="Eukaryot. Cell">
        <title>Extremely Reduced Levels of Heterozygosity in the Vertebrate Pathogen Encephalitozoon cuniculi.</title>
        <authorList>
            <person name="Selman M."/>
            <person name="Sak B."/>
            <person name="Kvac M."/>
            <person name="Farinelli L."/>
            <person name="Weiss L.M."/>
            <person name="Corradi N."/>
        </authorList>
    </citation>
    <scope>NUCLEOTIDE SEQUENCE</scope>
</reference>
<name>M1KKY3_ENCCN</name>
<dbReference type="SUPFAM" id="SSF57850">
    <property type="entry name" value="RING/U-box"/>
    <property type="match status" value="1"/>
</dbReference>
<keyword evidence="1" id="KW-0479">Metal-binding</keyword>
<evidence type="ECO:0000256" key="4">
    <source>
        <dbReference type="PROSITE-ProRule" id="PRU00502"/>
    </source>
</evidence>
<evidence type="ECO:0000259" key="6">
    <source>
        <dbReference type="PROSITE" id="PS50271"/>
    </source>
</evidence>
<evidence type="ECO:0000256" key="2">
    <source>
        <dbReference type="ARBA" id="ARBA00022771"/>
    </source>
</evidence>
<dbReference type="GO" id="GO:0004843">
    <property type="term" value="F:cysteine-type deubiquitinase activity"/>
    <property type="evidence" value="ECO:0007669"/>
    <property type="project" value="InterPro"/>
</dbReference>
<evidence type="ECO:0000259" key="5">
    <source>
        <dbReference type="PROSITE" id="PS50235"/>
    </source>
</evidence>
<gene>
    <name evidence="7" type="ORF">ECU03_0660</name>
</gene>
<accession>M1KKY3</accession>
<proteinExistence type="predicted"/>
<keyword evidence="7" id="KW-0378">Hydrolase</keyword>
<dbReference type="VEuPathDB" id="MicrosporidiaDB:M970_030600"/>
<dbReference type="InterPro" id="IPR001394">
    <property type="entry name" value="Peptidase_C19_UCH"/>
</dbReference>
<dbReference type="Pfam" id="PF00443">
    <property type="entry name" value="UCH"/>
    <property type="match status" value="1"/>
</dbReference>
<evidence type="ECO:0000313" key="7">
    <source>
        <dbReference type="EMBL" id="AGE95926.1"/>
    </source>
</evidence>
<dbReference type="SUPFAM" id="SSF54001">
    <property type="entry name" value="Cysteine proteinases"/>
    <property type="match status" value="1"/>
</dbReference>
<dbReference type="PANTHER" id="PTHR24006">
    <property type="entry name" value="UBIQUITIN CARBOXYL-TERMINAL HYDROLASE"/>
    <property type="match status" value="1"/>
</dbReference>
<evidence type="ECO:0000256" key="1">
    <source>
        <dbReference type="ARBA" id="ARBA00022723"/>
    </source>
</evidence>
<dbReference type="GO" id="GO:0008270">
    <property type="term" value="F:zinc ion binding"/>
    <property type="evidence" value="ECO:0007669"/>
    <property type="project" value="UniProtKB-KW"/>
</dbReference>
<dbReference type="Gene3D" id="3.90.70.10">
    <property type="entry name" value="Cysteine proteinases"/>
    <property type="match status" value="1"/>
</dbReference>
<dbReference type="VEuPathDB" id="MicrosporidiaDB:AEWD_030600"/>
<dbReference type="GO" id="GO:0005829">
    <property type="term" value="C:cytosol"/>
    <property type="evidence" value="ECO:0007669"/>
    <property type="project" value="TreeGrafter"/>
</dbReference>
<dbReference type="VEuPathDB" id="MicrosporidiaDB:AEWQ_030600"/>
<dbReference type="PROSITE" id="PS50271">
    <property type="entry name" value="ZF_UBP"/>
    <property type="match status" value="1"/>
</dbReference>
<protein>
    <submittedName>
        <fullName evidence="7">Ubiquitin carboxy-terminal hydrolase 14</fullName>
    </submittedName>
</protein>
<dbReference type="SMART" id="SM00290">
    <property type="entry name" value="ZnF_UBP"/>
    <property type="match status" value="1"/>
</dbReference>
<dbReference type="Pfam" id="PF02148">
    <property type="entry name" value="zf-UBP"/>
    <property type="match status" value="1"/>
</dbReference>
<dbReference type="GO" id="GO:0016579">
    <property type="term" value="P:protein deubiquitination"/>
    <property type="evidence" value="ECO:0007669"/>
    <property type="project" value="InterPro"/>
</dbReference>
<dbReference type="InterPro" id="IPR038765">
    <property type="entry name" value="Papain-like_cys_pep_sf"/>
</dbReference>
<dbReference type="InterPro" id="IPR013083">
    <property type="entry name" value="Znf_RING/FYVE/PHD"/>
</dbReference>
<sequence length="578" mass="65940">MGLPNLSRFREKCCYCYRSIGDGISVCDCGFSFCEKHRGIHLGKSGCRIVFDIKEVGSDLGIEIKNAMLGEEEVEELRRRMEILIKPGDEDERVLSRDEEVRCVHGCPEGPSSIEMGNIGGLKCNLCDVNTRLWVCFSCGYVGCGRMQYGAEGNGHAKSHYEETQHNVFVLVPSLLKEDCEIFCYLCDSNIRSRYNSAENSVTIDFGGADGKTEERSVRKVMSCRGIAEPEFLEKKRAPESKGESVPSPYVGIINSGNTCYISSVIHMVGYAVSKEEFDLEQHFEICYMKNPLECFFCQLMRVLSKMKETKDNEGVNRISILDLIMLIWRDMPMFGKFAQQDAHEFLLFLLEKIREGERSYLIPPITSLFEFEVGRRVSCSGCMDDSTSYESMLMICTFLKGNIRKSVEMFFLPDEWSCECGGKKKVSRFITTLPKYLIIQVGRYSYNNYKVEKIKDKIEMRSIKLGSFMSKDEADRSLVRKLVDSGYPEEDAAKALGIFWNDESKARSLLENHAMMDMRTDSKYRVVGCINHSGDNIKAGHYTWWVYDNGKCFKIDDTTVLNSNVEVLEDGYIFLFK</sequence>
<evidence type="ECO:0000256" key="3">
    <source>
        <dbReference type="ARBA" id="ARBA00022833"/>
    </source>
</evidence>
<dbReference type="InterPro" id="IPR001607">
    <property type="entry name" value="Znf_UBP"/>
</dbReference>
<dbReference type="VEuPathDB" id="MicrosporidiaDB:AEWR_030600"/>
<keyword evidence="2 4" id="KW-0863">Zinc-finger</keyword>